<evidence type="ECO:0000256" key="3">
    <source>
        <dbReference type="ARBA" id="ARBA00022475"/>
    </source>
</evidence>
<dbReference type="GO" id="GO:0016887">
    <property type="term" value="F:ATP hydrolysis activity"/>
    <property type="evidence" value="ECO:0007669"/>
    <property type="project" value="InterPro"/>
</dbReference>
<feature type="transmembrane region" description="Helical" evidence="9">
    <location>
        <begin position="129"/>
        <end position="153"/>
    </location>
</feature>
<dbReference type="PANTHER" id="PTHR43394:SF1">
    <property type="entry name" value="ATP-BINDING CASSETTE SUB-FAMILY B MEMBER 10, MITOCHONDRIAL"/>
    <property type="match status" value="1"/>
</dbReference>
<sequence length="589" mass="66261">MTGVYRRLSRFYRPYLPLLWVSFGFLICTALLQLAYPYLLKAIVNRVILGHQEKLLLPLASAILAASLVKGVCTFTQAYLAQVFGARTAFDLRNELYRTLNHLPFRYYDEIHTGDLMSRLTADLDAFRMFFAFGINNLINLFLTIVFSIGMMLTLDVRLALLLSIVIPVLAATAIRFDKRMGPVFLTIRQTLGKLNSGVQETLMGVRTVKSFAREAHEIDKFRQRNQAYYDANIRATRLWRSFFPFIELTGNLGVVLILLVGGWLVISGHMNLGDLVAFLSLIWYMIWPMSQLGFFLNNWTQATAAGQRLLEILDEQDDLDDSREQRDGPVQGLVEFRNVSVKLGGEYVLKDITFTARPGQTIGIVGLTGSGKSTLVSLIPRFRDVDEGEVRVDGVDVREWKRESLRRQVGFVFQEAFLFSTTLFANIAYGRPDAELQAVQEAAEIADADEFIERLPDGYLTLVGERGLGLSGGQRQRVSIARALVPEPSILILDDATSAVDMETEEAIQRRLAARAGSATTFLIAQRLNAVKGADEILVLDGGRIVERGRHQELLDRGGLYRQIYDMQFRDLEALRHIADPCMAEGER</sequence>
<dbReference type="AlphaFoldDB" id="A0A1N7K7I7"/>
<feature type="transmembrane region" description="Helical" evidence="9">
    <location>
        <begin position="243"/>
        <end position="267"/>
    </location>
</feature>
<keyword evidence="8 9" id="KW-0472">Membrane</keyword>
<dbReference type="SUPFAM" id="SSF52540">
    <property type="entry name" value="P-loop containing nucleoside triphosphate hydrolases"/>
    <property type="match status" value="1"/>
</dbReference>
<evidence type="ECO:0000256" key="9">
    <source>
        <dbReference type="SAM" id="Phobius"/>
    </source>
</evidence>
<dbReference type="PROSITE" id="PS50929">
    <property type="entry name" value="ABC_TM1F"/>
    <property type="match status" value="1"/>
</dbReference>
<evidence type="ECO:0000256" key="8">
    <source>
        <dbReference type="ARBA" id="ARBA00023136"/>
    </source>
</evidence>
<dbReference type="OrthoDB" id="1240423at2"/>
<evidence type="ECO:0000313" key="12">
    <source>
        <dbReference type="EMBL" id="SIS57530.1"/>
    </source>
</evidence>
<dbReference type="PROSITE" id="PS00211">
    <property type="entry name" value="ABC_TRANSPORTER_1"/>
    <property type="match status" value="1"/>
</dbReference>
<dbReference type="InterPro" id="IPR003439">
    <property type="entry name" value="ABC_transporter-like_ATP-bd"/>
</dbReference>
<name>A0A1N7K7I7_9BACL</name>
<keyword evidence="13" id="KW-1185">Reference proteome</keyword>
<keyword evidence="6 12" id="KW-0067">ATP-binding</keyword>
<feature type="transmembrane region" description="Helical" evidence="9">
    <location>
        <begin position="273"/>
        <end position="290"/>
    </location>
</feature>
<keyword evidence="2" id="KW-0813">Transport</keyword>
<dbReference type="InterPro" id="IPR039421">
    <property type="entry name" value="Type_1_exporter"/>
</dbReference>
<evidence type="ECO:0000313" key="13">
    <source>
        <dbReference type="Proteomes" id="UP000186156"/>
    </source>
</evidence>
<dbReference type="EMBL" id="FTOO01000001">
    <property type="protein sequence ID" value="SIS57530.1"/>
    <property type="molecule type" value="Genomic_DNA"/>
</dbReference>
<evidence type="ECO:0000256" key="7">
    <source>
        <dbReference type="ARBA" id="ARBA00022989"/>
    </source>
</evidence>
<evidence type="ECO:0000256" key="2">
    <source>
        <dbReference type="ARBA" id="ARBA00022448"/>
    </source>
</evidence>
<feature type="transmembrane region" description="Helical" evidence="9">
    <location>
        <begin position="15"/>
        <end position="36"/>
    </location>
</feature>
<evidence type="ECO:0000259" key="11">
    <source>
        <dbReference type="PROSITE" id="PS50929"/>
    </source>
</evidence>
<evidence type="ECO:0000256" key="5">
    <source>
        <dbReference type="ARBA" id="ARBA00022741"/>
    </source>
</evidence>
<evidence type="ECO:0000256" key="1">
    <source>
        <dbReference type="ARBA" id="ARBA00004651"/>
    </source>
</evidence>
<keyword evidence="5" id="KW-0547">Nucleotide-binding</keyword>
<comment type="subcellular location">
    <subcellularLocation>
        <location evidence="1">Cell membrane</location>
        <topology evidence="1">Multi-pass membrane protein</topology>
    </subcellularLocation>
</comment>
<keyword evidence="7 9" id="KW-1133">Transmembrane helix</keyword>
<dbReference type="GO" id="GO:0005886">
    <property type="term" value="C:plasma membrane"/>
    <property type="evidence" value="ECO:0007669"/>
    <property type="project" value="UniProtKB-SubCell"/>
</dbReference>
<dbReference type="Pfam" id="PF00664">
    <property type="entry name" value="ABC_membrane"/>
    <property type="match status" value="1"/>
</dbReference>
<dbReference type="InterPro" id="IPR011527">
    <property type="entry name" value="ABC1_TM_dom"/>
</dbReference>
<organism evidence="12 13">
    <name type="scientific">Alicyclobacillus vulcanalis</name>
    <dbReference type="NCBI Taxonomy" id="252246"/>
    <lineage>
        <taxon>Bacteria</taxon>
        <taxon>Bacillati</taxon>
        <taxon>Bacillota</taxon>
        <taxon>Bacilli</taxon>
        <taxon>Bacillales</taxon>
        <taxon>Alicyclobacillaceae</taxon>
        <taxon>Alicyclobacillus</taxon>
    </lineage>
</organism>
<feature type="transmembrane region" description="Helical" evidence="9">
    <location>
        <begin position="56"/>
        <end position="80"/>
    </location>
</feature>
<keyword evidence="4 9" id="KW-0812">Transmembrane</keyword>
<proteinExistence type="predicted"/>
<dbReference type="STRING" id="252246.SAMN05421799_101393"/>
<dbReference type="PROSITE" id="PS50893">
    <property type="entry name" value="ABC_TRANSPORTER_2"/>
    <property type="match status" value="1"/>
</dbReference>
<dbReference type="Proteomes" id="UP000186156">
    <property type="component" value="Unassembled WGS sequence"/>
</dbReference>
<dbReference type="FunFam" id="3.40.50.300:FF:000221">
    <property type="entry name" value="Multidrug ABC transporter ATP-binding protein"/>
    <property type="match status" value="1"/>
</dbReference>
<evidence type="ECO:0000256" key="6">
    <source>
        <dbReference type="ARBA" id="ARBA00022840"/>
    </source>
</evidence>
<dbReference type="InterPro" id="IPR017871">
    <property type="entry name" value="ABC_transporter-like_CS"/>
</dbReference>
<dbReference type="InterPro" id="IPR027417">
    <property type="entry name" value="P-loop_NTPase"/>
</dbReference>
<dbReference type="Gene3D" id="3.40.50.300">
    <property type="entry name" value="P-loop containing nucleotide triphosphate hydrolases"/>
    <property type="match status" value="1"/>
</dbReference>
<dbReference type="InterPro" id="IPR036640">
    <property type="entry name" value="ABC1_TM_sf"/>
</dbReference>
<keyword evidence="3" id="KW-1003">Cell membrane</keyword>
<feature type="transmembrane region" description="Helical" evidence="9">
    <location>
        <begin position="159"/>
        <end position="177"/>
    </location>
</feature>
<dbReference type="Gene3D" id="1.20.1560.10">
    <property type="entry name" value="ABC transporter type 1, transmembrane domain"/>
    <property type="match status" value="1"/>
</dbReference>
<dbReference type="CDD" id="cd18542">
    <property type="entry name" value="ABC_6TM_YknU_like"/>
    <property type="match status" value="1"/>
</dbReference>
<dbReference type="PANTHER" id="PTHR43394">
    <property type="entry name" value="ATP-DEPENDENT PERMEASE MDL1, MITOCHONDRIAL"/>
    <property type="match status" value="1"/>
</dbReference>
<evidence type="ECO:0000259" key="10">
    <source>
        <dbReference type="PROSITE" id="PS50893"/>
    </source>
</evidence>
<dbReference type="SMART" id="SM00382">
    <property type="entry name" value="AAA"/>
    <property type="match status" value="1"/>
</dbReference>
<dbReference type="SUPFAM" id="SSF90123">
    <property type="entry name" value="ABC transporter transmembrane region"/>
    <property type="match status" value="1"/>
</dbReference>
<accession>A0A1N7K7I7</accession>
<reference evidence="13" key="1">
    <citation type="submission" date="2017-01" db="EMBL/GenBank/DDBJ databases">
        <authorList>
            <person name="Varghese N."/>
            <person name="Submissions S."/>
        </authorList>
    </citation>
    <scope>NUCLEOTIDE SEQUENCE [LARGE SCALE GENOMIC DNA]</scope>
    <source>
        <strain evidence="13">DSM 16176</strain>
    </source>
</reference>
<feature type="domain" description="ABC transmembrane type-1" evidence="11">
    <location>
        <begin position="20"/>
        <end position="302"/>
    </location>
</feature>
<evidence type="ECO:0000256" key="4">
    <source>
        <dbReference type="ARBA" id="ARBA00022692"/>
    </source>
</evidence>
<dbReference type="GO" id="GO:0005524">
    <property type="term" value="F:ATP binding"/>
    <property type="evidence" value="ECO:0007669"/>
    <property type="project" value="UniProtKB-KW"/>
</dbReference>
<gene>
    <name evidence="12" type="ORF">SAMN05421799_101393</name>
</gene>
<dbReference type="GO" id="GO:0015421">
    <property type="term" value="F:ABC-type oligopeptide transporter activity"/>
    <property type="evidence" value="ECO:0007669"/>
    <property type="project" value="TreeGrafter"/>
</dbReference>
<dbReference type="InterPro" id="IPR003593">
    <property type="entry name" value="AAA+_ATPase"/>
</dbReference>
<protein>
    <submittedName>
        <fullName evidence="12">ATP-binding cassette, subfamily B</fullName>
    </submittedName>
</protein>
<dbReference type="Pfam" id="PF00005">
    <property type="entry name" value="ABC_tran"/>
    <property type="match status" value="1"/>
</dbReference>
<feature type="domain" description="ABC transporter" evidence="10">
    <location>
        <begin position="335"/>
        <end position="568"/>
    </location>
</feature>